<dbReference type="SUPFAM" id="SSF47473">
    <property type="entry name" value="EF-hand"/>
    <property type="match status" value="2"/>
</dbReference>
<evidence type="ECO:0000256" key="4">
    <source>
        <dbReference type="ARBA" id="ARBA00023002"/>
    </source>
</evidence>
<dbReference type="OrthoDB" id="5464at2759"/>
<feature type="compositionally biased region" description="Polar residues" evidence="6">
    <location>
        <begin position="307"/>
        <end position="319"/>
    </location>
</feature>
<dbReference type="InterPro" id="IPR018247">
    <property type="entry name" value="EF_Hand_1_Ca_BS"/>
</dbReference>
<feature type="domain" description="EF-hand" evidence="7">
    <location>
        <begin position="1271"/>
        <end position="1306"/>
    </location>
</feature>
<dbReference type="GO" id="GO:0010133">
    <property type="term" value="P:L-proline catabolic process to L-glutamate"/>
    <property type="evidence" value="ECO:0007669"/>
    <property type="project" value="TreeGrafter"/>
</dbReference>
<dbReference type="GO" id="GO:0071949">
    <property type="term" value="F:FAD binding"/>
    <property type="evidence" value="ECO:0007669"/>
    <property type="project" value="TreeGrafter"/>
</dbReference>
<sequence length="1580" mass="177406">MFVKDYEGLSPCSSVAEVHLPYKHVAAMVIQRFVRDRWRMRPARLPWWQRYGVNCLESIPLGRRVEAAEVIQRRFRQYLDRVATRRRMRYLRYYETFGRVMPYECPRSPANFEQRKQSMIRSCIKLQRWLRRCWKKRQEAVLPARGIESDSRSAAVLPWDLATLRTVRRDPMRAVFACRRRSGPAREEGERFPPADAGMDPEKDPALFLSTPAYLSVELEEDASAVDSHSTVYGFDDERLGEASPTRRAVQRSATDSQIRLSWVSPIYQEAQSLEDTPNESEVEEAGLLDEGECGAAVVLAGEQSVATAPSSDLDSTTAPMAAPGLNQDSENVLKEPVVDAHEERERSEREALEVWLEALDEVLERCDLPPVFVAEECSRAPEDETPRGAALAAFTSSSCSSLGTPLSSVCSDISSDTSGSCDGGTSQEGAFDDEVAQHENLQISPLGADLTGHDDDHHGSTGSTKVPIRLPLDDPKIAFRWKSTGEVLRGWLVLKLCTYNYVIRNAEKLYQRSRSILGDGITHGVIRRTLFAHFCAGESDVGIRPKLQRLHEAGVTAILDPVDEGDVSPAGPSTTDMMGPSAPERADTMQARIFDYEGERRCDSRVDLVKAAISTVDRAVQGKGIAAMKISAMGPPVLLERMSNGIRELQSFYSHLCDGQECALSYEELKEALVSVSGSCNTADIEDRFAKLDDDGDGKVDLMDWMNSVSLTELTEIMMREPGVEGPRLETVLTEEDLRLLQSMYRRVDAVCKAAFDSGVKILIDAEWTAIQPAIDKVATSMMRKYNRDDRRGPIVYNTYQTYLKDARQRVRRDLQMAQREGYRFACKVVRGAYIVSERMKAEEDGRESPICDTYEATSASYHGVIEDLLDHASRPSIIIATHNADTVKFAVGVRKRKLHFVASKPSIYDDAVVSVYWRDAWEPTNCHVRGVSEYSEKLSNCPPERRDDVMFAQLYGMADPITYILAKEGYRACKLVPYGPISNVVPYLIRRAQENSAMLGEGIAVRRSLASPHWQGLMNVHAGSSSSRITRHSYVLLGIATRSQSDIVRRFSAGRPGPLRFDNPEVAFHTKTTGEVFRGLLVLKMCTFNAIVKNAEILYKSSQTILGSTITNWLLKKTFFAHFCAGESEREIAPTMQKLREAGVGGILDYAAEAELSAQSKKPDAMGDAPDRTDFMHARVYDYEGEKKCDARVKVFETALHAVHNTTPEEGFAAIKISALGAPVLLERISTAMLEMAAFYERLGGKGDGALSYDDFKKGWLNFFNEPKGGEEEIRRTFDKLDIYHDGSVDLVDWTCSMTLVDMSEMVKECKEHGPLYDAALDEEELELMKSMLHRVDMVCQKAYNLGVKIMIDAEWTAIQPAIDNVVVHMMRKYNRDTEKGPIVFNTFQTYLKDARFRVNHHMKMAEREGYQFACKVVRGAYMVSERLKAESENREPPILDTYEETTASCHGVIEDLITHPSQPRIMVATHNEGTVNFTVKTLEGCDNPEKRQEHVYFGQLLGMSDPITFILADNAYKAYKYVPYGPVKDVVPYLIRRTQENSTLLGTPAVVEERKMLLTELWRRLFGRRTPGKIAAS</sequence>
<dbReference type="GO" id="GO:0005739">
    <property type="term" value="C:mitochondrion"/>
    <property type="evidence" value="ECO:0007669"/>
    <property type="project" value="TreeGrafter"/>
</dbReference>
<dbReference type="PANTHER" id="PTHR13914">
    <property type="entry name" value="PROLINE OXIDASE"/>
    <property type="match status" value="1"/>
</dbReference>
<evidence type="ECO:0000256" key="6">
    <source>
        <dbReference type="SAM" id="MobiDB-lite"/>
    </source>
</evidence>
<feature type="region of interest" description="Disordered" evidence="6">
    <location>
        <begin position="562"/>
        <end position="584"/>
    </location>
</feature>
<dbReference type="PROSITE" id="PS50222">
    <property type="entry name" value="EF_HAND_2"/>
    <property type="match status" value="2"/>
</dbReference>
<comment type="similarity">
    <text evidence="1">Belongs to the proline oxidase family.</text>
</comment>
<keyword evidence="5" id="KW-0642">Proline metabolism</keyword>
<keyword evidence="3" id="KW-0106">Calcium</keyword>
<evidence type="ECO:0000256" key="1">
    <source>
        <dbReference type="ARBA" id="ARBA00005869"/>
    </source>
</evidence>
<organism evidence="8 9">
    <name type="scientific">Perkinsus olseni</name>
    <name type="common">Perkinsus atlanticus</name>
    <dbReference type="NCBI Taxonomy" id="32597"/>
    <lineage>
        <taxon>Eukaryota</taxon>
        <taxon>Sar</taxon>
        <taxon>Alveolata</taxon>
        <taxon>Perkinsozoa</taxon>
        <taxon>Perkinsea</taxon>
        <taxon>Perkinsida</taxon>
        <taxon>Perkinsidae</taxon>
        <taxon>Perkinsus</taxon>
    </lineage>
</organism>
<dbReference type="PROSITE" id="PS50096">
    <property type="entry name" value="IQ"/>
    <property type="match status" value="1"/>
</dbReference>
<dbReference type="SUPFAM" id="SSF51730">
    <property type="entry name" value="FAD-linked oxidoreductase"/>
    <property type="match status" value="2"/>
</dbReference>
<keyword evidence="4" id="KW-0560">Oxidoreductase</keyword>
<dbReference type="InterPro" id="IPR015659">
    <property type="entry name" value="Proline_oxidase"/>
</dbReference>
<gene>
    <name evidence="8" type="ORF">FOZ60_015013</name>
</gene>
<evidence type="ECO:0000313" key="9">
    <source>
        <dbReference type="Proteomes" id="UP000541610"/>
    </source>
</evidence>
<dbReference type="EMBL" id="JABANP010000073">
    <property type="protein sequence ID" value="KAF4691699.1"/>
    <property type="molecule type" value="Genomic_DNA"/>
</dbReference>
<feature type="region of interest" description="Disordered" evidence="6">
    <location>
        <begin position="447"/>
        <end position="468"/>
    </location>
</feature>
<dbReference type="InterPro" id="IPR002048">
    <property type="entry name" value="EF_hand_dom"/>
</dbReference>
<dbReference type="GO" id="GO:0004657">
    <property type="term" value="F:proline dehydrogenase activity"/>
    <property type="evidence" value="ECO:0007669"/>
    <property type="project" value="UniProtKB-EC"/>
</dbReference>
<dbReference type="Gene3D" id="3.20.20.220">
    <property type="match status" value="3"/>
</dbReference>
<protein>
    <recommendedName>
        <fullName evidence="2">proline dehydrogenase</fullName>
        <ecNumber evidence="2">1.5.5.2</ecNumber>
    </recommendedName>
</protein>
<dbReference type="PROSITE" id="PS00018">
    <property type="entry name" value="EF_HAND_1"/>
    <property type="match status" value="1"/>
</dbReference>
<comment type="caution">
    <text evidence="8">The sequence shown here is derived from an EMBL/GenBank/DDBJ whole genome shotgun (WGS) entry which is preliminary data.</text>
</comment>
<feature type="region of interest" description="Disordered" evidence="6">
    <location>
        <begin position="307"/>
        <end position="328"/>
    </location>
</feature>
<dbReference type="EC" id="1.5.5.2" evidence="2"/>
<accession>A0A7J6P6E3</accession>
<reference evidence="8 9" key="1">
    <citation type="submission" date="2020-04" db="EMBL/GenBank/DDBJ databases">
        <title>Perkinsus olseni comparative genomics.</title>
        <authorList>
            <person name="Bogema D.R."/>
        </authorList>
    </citation>
    <scope>NUCLEOTIDE SEQUENCE [LARGE SCALE GENOMIC DNA]</scope>
    <source>
        <strain evidence="8">00978-12</strain>
    </source>
</reference>
<dbReference type="Proteomes" id="UP000541610">
    <property type="component" value="Unassembled WGS sequence"/>
</dbReference>
<dbReference type="PANTHER" id="PTHR13914:SF0">
    <property type="entry name" value="PROLINE DEHYDROGENASE 1, MITOCHONDRIAL"/>
    <property type="match status" value="1"/>
</dbReference>
<dbReference type="InterPro" id="IPR029041">
    <property type="entry name" value="FAD-linked_oxidoreductase-like"/>
</dbReference>
<evidence type="ECO:0000313" key="8">
    <source>
        <dbReference type="EMBL" id="KAF4691699.1"/>
    </source>
</evidence>
<feature type="domain" description="EF-hand" evidence="7">
    <location>
        <begin position="681"/>
        <end position="716"/>
    </location>
</feature>
<dbReference type="Pfam" id="PF01619">
    <property type="entry name" value="Pro_dh"/>
    <property type="match status" value="3"/>
</dbReference>
<evidence type="ECO:0000256" key="2">
    <source>
        <dbReference type="ARBA" id="ARBA00012695"/>
    </source>
</evidence>
<name>A0A7J6P6E3_PEROL</name>
<dbReference type="GO" id="GO:0005509">
    <property type="term" value="F:calcium ion binding"/>
    <property type="evidence" value="ECO:0007669"/>
    <property type="project" value="InterPro"/>
</dbReference>
<evidence type="ECO:0000256" key="3">
    <source>
        <dbReference type="ARBA" id="ARBA00022837"/>
    </source>
</evidence>
<evidence type="ECO:0000259" key="7">
    <source>
        <dbReference type="PROSITE" id="PS50222"/>
    </source>
</evidence>
<dbReference type="InterPro" id="IPR011992">
    <property type="entry name" value="EF-hand-dom_pair"/>
</dbReference>
<evidence type="ECO:0000256" key="5">
    <source>
        <dbReference type="ARBA" id="ARBA00023062"/>
    </source>
</evidence>
<dbReference type="InterPro" id="IPR002872">
    <property type="entry name" value="Proline_DH_dom"/>
</dbReference>
<dbReference type="Gene3D" id="1.10.238.10">
    <property type="entry name" value="EF-hand"/>
    <property type="match status" value="1"/>
</dbReference>
<proteinExistence type="inferred from homology"/>